<proteinExistence type="predicted"/>
<evidence type="ECO:0000313" key="3">
    <source>
        <dbReference type="Proteomes" id="UP000030710"/>
    </source>
</evidence>
<organism evidence="2 3">
    <name type="scientific">Haloquadratum walsbyi J07HQW2</name>
    <dbReference type="NCBI Taxonomy" id="1238425"/>
    <lineage>
        <taxon>Archaea</taxon>
        <taxon>Methanobacteriati</taxon>
        <taxon>Methanobacteriota</taxon>
        <taxon>Stenosarchaea group</taxon>
        <taxon>Halobacteria</taxon>
        <taxon>Halobacteriales</taxon>
        <taxon>Haloferacaceae</taxon>
        <taxon>Haloquadratum</taxon>
    </lineage>
</organism>
<dbReference type="HOGENOM" id="CLU_2730295_0_0_2"/>
<dbReference type="STRING" id="1238425.J07HQW2_00091"/>
<dbReference type="Proteomes" id="UP000030710">
    <property type="component" value="Unassembled WGS sequence"/>
</dbReference>
<dbReference type="RefSeq" id="WP_021053152.1">
    <property type="nucleotide sequence ID" value="NZ_KE356561.1"/>
</dbReference>
<evidence type="ECO:0000313" key="2">
    <source>
        <dbReference type="EMBL" id="ERG93658.1"/>
    </source>
</evidence>
<evidence type="ECO:0000256" key="1">
    <source>
        <dbReference type="SAM" id="MobiDB-lite"/>
    </source>
</evidence>
<accession>U1NAL8</accession>
<reference evidence="2 3" key="1">
    <citation type="journal article" date="2013" name="PLoS ONE">
        <title>Assembly-driven community genomics of a hypersaline microbial ecosystem.</title>
        <authorList>
            <person name="Podell S."/>
            <person name="Ugalde J.A."/>
            <person name="Narasingarao P."/>
            <person name="Banfield J.F."/>
            <person name="Heidelberg K.B."/>
            <person name="Allen E.E."/>
        </authorList>
    </citation>
    <scope>NUCLEOTIDE SEQUENCE [LARGE SCALE GENOMIC DNA]</scope>
    <source>
        <strain evidence="3">J07HQW2</strain>
    </source>
</reference>
<dbReference type="AlphaFoldDB" id="U1NAL8"/>
<gene>
    <name evidence="2" type="ORF">J07HQW2_00091</name>
</gene>
<protein>
    <submittedName>
        <fullName evidence="2">Uncharacterized protein</fullName>
    </submittedName>
</protein>
<dbReference type="EMBL" id="KE356561">
    <property type="protein sequence ID" value="ERG93658.1"/>
    <property type="molecule type" value="Genomic_DNA"/>
</dbReference>
<sequence length="71" mass="7992">MSCRTIHSADGSVPPLALPPGALSHTDRAYDYDVDRDPPNVEPIEHQIPRFHRKFKADTPRLDLGEKADTR</sequence>
<feature type="region of interest" description="Disordered" evidence="1">
    <location>
        <begin position="1"/>
        <end position="26"/>
    </location>
</feature>
<name>U1NAL8_9EURY</name>